<feature type="domain" description="BIG2" evidence="2">
    <location>
        <begin position="34"/>
        <end position="109"/>
    </location>
</feature>
<feature type="domain" description="BIG2" evidence="2">
    <location>
        <begin position="191"/>
        <end position="266"/>
    </location>
</feature>
<evidence type="ECO:0000256" key="1">
    <source>
        <dbReference type="SAM" id="SignalP"/>
    </source>
</evidence>
<reference evidence="4" key="1">
    <citation type="submission" date="2017-06" db="EMBL/GenBank/DDBJ databases">
        <title>Capnocytophaga spp. assemblies.</title>
        <authorList>
            <person name="Gulvik C.A."/>
        </authorList>
    </citation>
    <scope>NUCLEOTIDE SEQUENCE [LARGE SCALE GENOMIC DNA]</scope>
    <source>
        <strain evidence="4">H6253</strain>
    </source>
</reference>
<feature type="signal peptide" evidence="1">
    <location>
        <begin position="1"/>
        <end position="23"/>
    </location>
</feature>
<dbReference type="Proteomes" id="UP000217276">
    <property type="component" value="Chromosome"/>
</dbReference>
<accession>A0A250FC49</accession>
<name>A0A250FC49_9FLAO</name>
<dbReference type="RefSeq" id="WP_095913560.1">
    <property type="nucleotide sequence ID" value="NZ_CP022384.1"/>
</dbReference>
<dbReference type="EMBL" id="CP022384">
    <property type="protein sequence ID" value="ATA81597.1"/>
    <property type="molecule type" value="Genomic_DNA"/>
</dbReference>
<dbReference type="InterPro" id="IPR026906">
    <property type="entry name" value="LRR_5"/>
</dbReference>
<feature type="chain" id="PRO_5012558102" description="BIG2 domain-containing protein" evidence="1">
    <location>
        <begin position="24"/>
        <end position="447"/>
    </location>
</feature>
<dbReference type="KEGG" id="clk:CGC53_04165"/>
<dbReference type="Pfam" id="PF13306">
    <property type="entry name" value="LRR_5"/>
    <property type="match status" value="1"/>
</dbReference>
<dbReference type="Gene3D" id="3.80.10.10">
    <property type="entry name" value="Ribonuclease Inhibitor"/>
    <property type="match status" value="1"/>
</dbReference>
<dbReference type="Pfam" id="PF02368">
    <property type="entry name" value="Big_2"/>
    <property type="match status" value="1"/>
</dbReference>
<dbReference type="InterPro" id="IPR032675">
    <property type="entry name" value="LRR_dom_sf"/>
</dbReference>
<dbReference type="AlphaFoldDB" id="A0A250FC49"/>
<proteinExistence type="predicted"/>
<dbReference type="SMART" id="SM00635">
    <property type="entry name" value="BID_2"/>
    <property type="match status" value="3"/>
</dbReference>
<keyword evidence="4" id="KW-1185">Reference proteome</keyword>
<dbReference type="SUPFAM" id="SSF49373">
    <property type="entry name" value="Invasin/intimin cell-adhesion fragments"/>
    <property type="match status" value="1"/>
</dbReference>
<gene>
    <name evidence="3" type="ORF">CGC53_04165</name>
</gene>
<dbReference type="InterPro" id="IPR003343">
    <property type="entry name" value="Big_2"/>
</dbReference>
<evidence type="ECO:0000259" key="2">
    <source>
        <dbReference type="SMART" id="SM00635"/>
    </source>
</evidence>
<dbReference type="InterPro" id="IPR008964">
    <property type="entry name" value="Invasin/intimin_cell_adhesion"/>
</dbReference>
<dbReference type="Gene3D" id="2.60.40.1080">
    <property type="match status" value="2"/>
</dbReference>
<sequence>MKRFNPFCVMVALFALIIAACSKDDNKADNKPENPKELILEKTSLTLKVAETATLTVTSGNGSYTVKVADQAVASATVTQNTLKITAIAQGETVVTVADAKGKTASLSVTVTGIFAVVDKSVTVENGAKTDVKLQNGHANYNCVCVPEGVVLVSAKTDNVLSVEGLKVGSATVTVTDVQSGKQDIFEVTVTGMPFTINKNSFVLEVGNTEQVTITSGNPDYKVQYSIENVVKAQINGNVIHLTAVGAGKANVIITDAAQQKATIAVTVNGAVAGDIFDVDEGEDENEGEKVVTLKMGAVATGAITIPGEGTVLDASLFDGNKDISSADLKNITKIGDGAFKATTNLKKVVMTKVKSIGVQAFTGSGLTELTLPASIESIKSMAFMNNYSLTKVTVLNPTPITISLNTFATSAQNKQKRVLYVPKGSKTAYENNESWAKNFKEIRELN</sequence>
<evidence type="ECO:0000313" key="3">
    <source>
        <dbReference type="EMBL" id="ATA81597.1"/>
    </source>
</evidence>
<evidence type="ECO:0000313" key="4">
    <source>
        <dbReference type="Proteomes" id="UP000217276"/>
    </source>
</evidence>
<dbReference type="PROSITE" id="PS51257">
    <property type="entry name" value="PROKAR_LIPOPROTEIN"/>
    <property type="match status" value="1"/>
</dbReference>
<protein>
    <recommendedName>
        <fullName evidence="2">BIG2 domain-containing protein</fullName>
    </recommendedName>
</protein>
<keyword evidence="1" id="KW-0732">Signal</keyword>
<organism evidence="3 4">
    <name type="scientific">Capnocytophaga leadbetteri</name>
    <dbReference type="NCBI Taxonomy" id="327575"/>
    <lineage>
        <taxon>Bacteria</taxon>
        <taxon>Pseudomonadati</taxon>
        <taxon>Bacteroidota</taxon>
        <taxon>Flavobacteriia</taxon>
        <taxon>Flavobacteriales</taxon>
        <taxon>Flavobacteriaceae</taxon>
        <taxon>Capnocytophaga</taxon>
    </lineage>
</organism>
<feature type="domain" description="BIG2" evidence="2">
    <location>
        <begin position="111"/>
        <end position="187"/>
    </location>
</feature>